<dbReference type="Proteomes" id="UP000308092">
    <property type="component" value="Unassembled WGS sequence"/>
</dbReference>
<organism evidence="1 2">
    <name type="scientific">Aspergillus tanneri</name>
    <dbReference type="NCBI Taxonomy" id="1220188"/>
    <lineage>
        <taxon>Eukaryota</taxon>
        <taxon>Fungi</taxon>
        <taxon>Dikarya</taxon>
        <taxon>Ascomycota</taxon>
        <taxon>Pezizomycotina</taxon>
        <taxon>Eurotiomycetes</taxon>
        <taxon>Eurotiomycetidae</taxon>
        <taxon>Eurotiales</taxon>
        <taxon>Aspergillaceae</taxon>
        <taxon>Aspergillus</taxon>
        <taxon>Aspergillus subgen. Circumdati</taxon>
    </lineage>
</organism>
<name>A0A4S3J0X9_9EURO</name>
<protein>
    <submittedName>
        <fullName evidence="1">Uncharacterized protein</fullName>
    </submittedName>
</protein>
<reference evidence="1 2" key="1">
    <citation type="submission" date="2019-03" db="EMBL/GenBank/DDBJ databases">
        <title>The genome sequence of a newly discovered highly antifungal drug resistant Aspergillus species, Aspergillus tanneri NIH 1004.</title>
        <authorList>
            <person name="Mounaud S."/>
            <person name="Singh I."/>
            <person name="Joardar V."/>
            <person name="Pakala S."/>
            <person name="Pakala S."/>
            <person name="Venepally P."/>
            <person name="Hoover J."/>
            <person name="Nierman W."/>
            <person name="Chung J."/>
            <person name="Losada L."/>
        </authorList>
    </citation>
    <scope>NUCLEOTIDE SEQUENCE [LARGE SCALE GENOMIC DNA]</scope>
    <source>
        <strain evidence="1 2">NIH1004</strain>
    </source>
</reference>
<comment type="caution">
    <text evidence="1">The sequence shown here is derived from an EMBL/GenBank/DDBJ whole genome shotgun (WGS) entry which is preliminary data.</text>
</comment>
<dbReference type="VEuPathDB" id="FungiDB:EYZ11_012174"/>
<dbReference type="EMBL" id="SOSA01000862">
    <property type="protein sequence ID" value="THC88380.1"/>
    <property type="molecule type" value="Genomic_DNA"/>
</dbReference>
<sequence>MLSQVRRELSGPDGANSPRHFSPAARGKLGLSAGGGAGQGLVPARMALGPACAYCWVPKCALFPQGVGYFSDEDRSSMTGCRILKKAGFDVLEAVIQQFRPLLLETVPPKFFEIFLYNRLPASCFAVEEWTERDILSEPLDSKKFDHAFDLMPKQGI</sequence>
<proteinExistence type="predicted"/>
<accession>A0A4S3J0X9</accession>
<dbReference type="AlphaFoldDB" id="A0A4S3J0X9"/>
<keyword evidence="2" id="KW-1185">Reference proteome</keyword>
<evidence type="ECO:0000313" key="1">
    <source>
        <dbReference type="EMBL" id="THC88380.1"/>
    </source>
</evidence>
<evidence type="ECO:0000313" key="2">
    <source>
        <dbReference type="Proteomes" id="UP000308092"/>
    </source>
</evidence>
<gene>
    <name evidence="1" type="ORF">EYZ11_012174</name>
</gene>